<reference evidence="3" key="1">
    <citation type="submission" date="2016-10" db="EMBL/GenBank/DDBJ databases">
        <authorList>
            <person name="Varghese N."/>
            <person name="Submissions S."/>
        </authorList>
    </citation>
    <scope>NUCLEOTIDE SEQUENCE [LARGE SCALE GENOMIC DNA]</scope>
    <source>
        <strain evidence="3">S1b</strain>
    </source>
</reference>
<dbReference type="Proteomes" id="UP000182471">
    <property type="component" value="Unassembled WGS sequence"/>
</dbReference>
<dbReference type="OrthoDB" id="9877133at2"/>
<dbReference type="EMBL" id="FOGW01000015">
    <property type="protein sequence ID" value="SER94055.1"/>
    <property type="molecule type" value="Genomic_DNA"/>
</dbReference>
<keyword evidence="1" id="KW-0732">Signal</keyword>
<feature type="chain" id="PRO_5010314968" description="DUF4367 domain-containing protein" evidence="1">
    <location>
        <begin position="24"/>
        <end position="185"/>
    </location>
</feature>
<gene>
    <name evidence="2" type="ORF">SAMN02910429_01544</name>
</gene>
<evidence type="ECO:0000313" key="2">
    <source>
        <dbReference type="EMBL" id="SER94055.1"/>
    </source>
</evidence>
<evidence type="ECO:0000256" key="1">
    <source>
        <dbReference type="SAM" id="SignalP"/>
    </source>
</evidence>
<feature type="signal peptide" evidence="1">
    <location>
        <begin position="1"/>
        <end position="23"/>
    </location>
</feature>
<evidence type="ECO:0000313" key="3">
    <source>
        <dbReference type="Proteomes" id="UP000182471"/>
    </source>
</evidence>
<dbReference type="AlphaFoldDB" id="A0A1H9T9X3"/>
<evidence type="ECO:0008006" key="4">
    <source>
        <dbReference type="Google" id="ProtNLM"/>
    </source>
</evidence>
<keyword evidence="3" id="KW-1185">Reference proteome</keyword>
<accession>A0A1H9T9X3</accession>
<dbReference type="RefSeq" id="WP_022750127.1">
    <property type="nucleotide sequence ID" value="NZ_FOGW01000015.1"/>
</dbReference>
<protein>
    <recommendedName>
        <fullName evidence="4">DUF4367 domain-containing protein</fullName>
    </recommendedName>
</protein>
<proteinExistence type="predicted"/>
<organism evidence="2 3">
    <name type="scientific">Lachnobacterium bovis</name>
    <dbReference type="NCBI Taxonomy" id="140626"/>
    <lineage>
        <taxon>Bacteria</taxon>
        <taxon>Bacillati</taxon>
        <taxon>Bacillota</taxon>
        <taxon>Clostridia</taxon>
        <taxon>Lachnospirales</taxon>
        <taxon>Lachnospiraceae</taxon>
        <taxon>Lachnobacterium</taxon>
    </lineage>
</organism>
<name>A0A1H9T9X3_9FIRM</name>
<sequence>MKKIRKAIIMVLVAVSVCCSVIACGRTKLSDSEIDKLSEKGYCLTKYKDDTYCYTEDNIQYYYKYSMGRFTFTKYKISNLYNKYNPDITNEENAYIVVSKEKLFKYKVMLYKVIKDSQEDKSEVDNSNWFMCKKDVDKKYLNGWNDPLAKERDSYTTIMNYTSKNKLRKTLIKANKISKKMNKIV</sequence>
<dbReference type="PROSITE" id="PS51257">
    <property type="entry name" value="PROKAR_LIPOPROTEIN"/>
    <property type="match status" value="1"/>
</dbReference>